<dbReference type="PANTHER" id="PTHR43037">
    <property type="entry name" value="UNNAMED PRODUCT-RELATED"/>
    <property type="match status" value="1"/>
</dbReference>
<proteinExistence type="predicted"/>
<evidence type="ECO:0000256" key="3">
    <source>
        <dbReference type="SAM" id="MobiDB-lite"/>
    </source>
</evidence>
<keyword evidence="2" id="KW-0378">Hydrolase</keyword>
<comment type="caution">
    <text evidence="5">The sequence shown here is derived from an EMBL/GenBank/DDBJ whole genome shotgun (WGS) entry which is preliminary data.</text>
</comment>
<dbReference type="PANTHER" id="PTHR43037:SF1">
    <property type="entry name" value="BLL1128 PROTEIN"/>
    <property type="match status" value="1"/>
</dbReference>
<dbReference type="EMBL" id="QUAK01000024">
    <property type="protein sequence ID" value="RFU87830.1"/>
    <property type="molecule type" value="Genomic_DNA"/>
</dbReference>
<reference evidence="5 6" key="1">
    <citation type="submission" date="2018-08" db="EMBL/GenBank/DDBJ databases">
        <title>Isolation, diversity and antifungal activity of Actinobacteria from wheat.</title>
        <authorList>
            <person name="Han C."/>
        </authorList>
    </citation>
    <scope>NUCLEOTIDE SEQUENCE [LARGE SCALE GENOMIC DNA]</scope>
    <source>
        <strain evidence="5 6">NEAU-YY421</strain>
    </source>
</reference>
<feature type="region of interest" description="Disordered" evidence="3">
    <location>
        <begin position="262"/>
        <end position="284"/>
    </location>
</feature>
<dbReference type="AlphaFoldDB" id="A0A372MB40"/>
<evidence type="ECO:0000313" key="5">
    <source>
        <dbReference type="EMBL" id="RFU87830.1"/>
    </source>
</evidence>
<evidence type="ECO:0000313" key="6">
    <source>
        <dbReference type="Proteomes" id="UP000263094"/>
    </source>
</evidence>
<dbReference type="Pfam" id="PF10503">
    <property type="entry name" value="Esterase_PHB"/>
    <property type="match status" value="1"/>
</dbReference>
<dbReference type="NCBIfam" id="TIGR01840">
    <property type="entry name" value="esterase_phb"/>
    <property type="match status" value="1"/>
</dbReference>
<dbReference type="InterPro" id="IPR050955">
    <property type="entry name" value="Plant_Biomass_Hydrol_Est"/>
</dbReference>
<organism evidence="5 6">
    <name type="scientific">Streptomyces triticagri</name>
    <dbReference type="NCBI Taxonomy" id="2293568"/>
    <lineage>
        <taxon>Bacteria</taxon>
        <taxon>Bacillati</taxon>
        <taxon>Actinomycetota</taxon>
        <taxon>Actinomycetes</taxon>
        <taxon>Kitasatosporales</taxon>
        <taxon>Streptomycetaceae</taxon>
        <taxon>Streptomyces</taxon>
    </lineage>
</organism>
<evidence type="ECO:0000256" key="2">
    <source>
        <dbReference type="ARBA" id="ARBA00022801"/>
    </source>
</evidence>
<gene>
    <name evidence="5" type="ORF">DY218_04840</name>
</gene>
<dbReference type="GO" id="GO:0005576">
    <property type="term" value="C:extracellular region"/>
    <property type="evidence" value="ECO:0007669"/>
    <property type="project" value="InterPro"/>
</dbReference>
<keyword evidence="6" id="KW-1185">Reference proteome</keyword>
<dbReference type="InterPro" id="IPR029058">
    <property type="entry name" value="AB_hydrolase_fold"/>
</dbReference>
<protein>
    <submittedName>
        <fullName evidence="5">PHB depolymerase esterase</fullName>
    </submittedName>
</protein>
<feature type="signal peptide" evidence="4">
    <location>
        <begin position="1"/>
        <end position="34"/>
    </location>
</feature>
<dbReference type="RefSeq" id="WP_128554654.1">
    <property type="nucleotide sequence ID" value="NZ_QUAK01000024.1"/>
</dbReference>
<name>A0A372MB40_9ACTN</name>
<dbReference type="Gene3D" id="3.40.50.1820">
    <property type="entry name" value="alpha/beta hydrolase"/>
    <property type="match status" value="1"/>
</dbReference>
<sequence>MRESLARTSGRLLAAAAGALALAAGLLTAAPQHAASAAEPAPSAADLTEITGFGSNPGNLSMYAYVPDGLPADAPVVVALHGCTQNARDYYDHSGWPELADRHGFAVVLPQTSSANNLNSCFNWFKPGDTARDSGEALSIKQMVDKAVTEFGADADRIHVTGLSAGGGMTANLLAAYPDVFAGGAVNAGLPAYCANNVATAYTCMYSPADKSPTEWGDSVRAAAPEGTTEWPRVAIWQGTADTTVRPANADELRDQWTDVWGLGQTPSRTADLPGGTTRSSYDDSAGRSAVEVYSISGMAHGLAVDPGDGTEQCGTAGTYYLDTICSSHHTAAFWGLIPTGAGRDQSSPSRSPSVSR</sequence>
<dbReference type="SUPFAM" id="SSF53474">
    <property type="entry name" value="alpha/beta-Hydrolases"/>
    <property type="match status" value="2"/>
</dbReference>
<dbReference type="Proteomes" id="UP000263094">
    <property type="component" value="Unassembled WGS sequence"/>
</dbReference>
<dbReference type="GO" id="GO:0016787">
    <property type="term" value="F:hydrolase activity"/>
    <property type="evidence" value="ECO:0007669"/>
    <property type="project" value="UniProtKB-KW"/>
</dbReference>
<feature type="chain" id="PRO_5038589753" evidence="4">
    <location>
        <begin position="35"/>
        <end position="357"/>
    </location>
</feature>
<dbReference type="InterPro" id="IPR010126">
    <property type="entry name" value="Esterase_phb"/>
</dbReference>
<dbReference type="ESTHER" id="9actn-a0a372mb40">
    <property type="family name" value="Esterase_phb"/>
</dbReference>
<keyword evidence="1 4" id="KW-0732">Signal</keyword>
<accession>A0A372MB40</accession>
<evidence type="ECO:0000256" key="1">
    <source>
        <dbReference type="ARBA" id="ARBA00022729"/>
    </source>
</evidence>
<dbReference type="OrthoDB" id="9767239at2"/>
<evidence type="ECO:0000256" key="4">
    <source>
        <dbReference type="SAM" id="SignalP"/>
    </source>
</evidence>